<dbReference type="OrthoDB" id="10639652at2759"/>
<keyword evidence="2" id="KW-1185">Reference proteome</keyword>
<proteinExistence type="predicted"/>
<dbReference type="EMBL" id="UZAE01005842">
    <property type="protein sequence ID" value="VDO01858.1"/>
    <property type="molecule type" value="Genomic_DNA"/>
</dbReference>
<evidence type="ECO:0000313" key="3">
    <source>
        <dbReference type="WBParaSite" id="HNAJ_0000600201-mRNA-1"/>
    </source>
</evidence>
<evidence type="ECO:0000313" key="1">
    <source>
        <dbReference type="EMBL" id="VDO01858.1"/>
    </source>
</evidence>
<dbReference type="WBParaSite" id="HNAJ_0000600201-mRNA-1">
    <property type="protein sequence ID" value="HNAJ_0000600201-mRNA-1"/>
    <property type="gene ID" value="HNAJ_0000600201"/>
</dbReference>
<dbReference type="STRING" id="102285.A0A0R3TG11"/>
<accession>A0A0R3TG11</accession>
<name>A0A0R3TG11_RODNA</name>
<dbReference type="AlphaFoldDB" id="A0A0R3TG11"/>
<sequence length="171" mass="18840">KFIIPASDITGVVDNESWYTSSLDASLKRRSFADYSSTSLSHSTFDGVLARPSSLKRNSQVGLRLSRKTLTKLSRTPPRLRLSARLLRLTVLPLCGYSSLLRALSNPAACTMLLLRRLEPFLSVKSKAAVAKSLLATLHLRGEVPPFLAAMVLSEVQEQASYTEEAFNGWN</sequence>
<evidence type="ECO:0000313" key="2">
    <source>
        <dbReference type="Proteomes" id="UP000278807"/>
    </source>
</evidence>
<protein>
    <submittedName>
        <fullName evidence="3">Vitellogenin domain-containing protein</fullName>
    </submittedName>
</protein>
<organism evidence="3">
    <name type="scientific">Rodentolepis nana</name>
    <name type="common">Dwarf tapeworm</name>
    <name type="synonym">Hymenolepis nana</name>
    <dbReference type="NCBI Taxonomy" id="102285"/>
    <lineage>
        <taxon>Eukaryota</taxon>
        <taxon>Metazoa</taxon>
        <taxon>Spiralia</taxon>
        <taxon>Lophotrochozoa</taxon>
        <taxon>Platyhelminthes</taxon>
        <taxon>Cestoda</taxon>
        <taxon>Eucestoda</taxon>
        <taxon>Cyclophyllidea</taxon>
        <taxon>Hymenolepididae</taxon>
        <taxon>Rodentolepis</taxon>
    </lineage>
</organism>
<dbReference type="Proteomes" id="UP000278807">
    <property type="component" value="Unassembled WGS sequence"/>
</dbReference>
<reference evidence="1 2" key="2">
    <citation type="submission" date="2018-11" db="EMBL/GenBank/DDBJ databases">
        <authorList>
            <consortium name="Pathogen Informatics"/>
        </authorList>
    </citation>
    <scope>NUCLEOTIDE SEQUENCE [LARGE SCALE GENOMIC DNA]</scope>
</reference>
<reference evidence="3" key="1">
    <citation type="submission" date="2017-02" db="UniProtKB">
        <authorList>
            <consortium name="WormBaseParasite"/>
        </authorList>
    </citation>
    <scope>IDENTIFICATION</scope>
</reference>
<gene>
    <name evidence="1" type="ORF">HNAJ_LOCUS5998</name>
</gene>